<feature type="transmembrane region" description="Helical" evidence="1">
    <location>
        <begin position="154"/>
        <end position="175"/>
    </location>
</feature>
<keyword evidence="1" id="KW-0472">Membrane</keyword>
<protein>
    <submittedName>
        <fullName evidence="2">DUF1700 domain-containing protein</fullName>
    </submittedName>
</protein>
<reference evidence="2 5" key="2">
    <citation type="submission" date="2020-03" db="EMBL/GenBank/DDBJ databases">
        <title>Soil Listeria distribution.</title>
        <authorList>
            <person name="Liao J."/>
            <person name="Wiedmann M."/>
        </authorList>
    </citation>
    <scope>NUCLEOTIDE SEQUENCE [LARGE SCALE GENOMIC DNA]</scope>
    <source>
        <strain evidence="2 5">FSL L7-1829</strain>
    </source>
</reference>
<feature type="transmembrane region" description="Helical" evidence="1">
    <location>
        <begin position="93"/>
        <end position="115"/>
    </location>
</feature>
<proteinExistence type="predicted"/>
<dbReference type="Proteomes" id="UP000219632">
    <property type="component" value="Unassembled WGS sequence"/>
</dbReference>
<evidence type="ECO:0000313" key="2">
    <source>
        <dbReference type="EMBL" id="MBC1322615.1"/>
    </source>
</evidence>
<accession>A0A7X0T4V2</accession>
<dbReference type="Pfam" id="PF22564">
    <property type="entry name" value="HAAS"/>
    <property type="match status" value="1"/>
</dbReference>
<keyword evidence="4" id="KW-1185">Reference proteome</keyword>
<dbReference type="GeneID" id="61188458"/>
<dbReference type="Proteomes" id="UP000522007">
    <property type="component" value="Unassembled WGS sequence"/>
</dbReference>
<evidence type="ECO:0000313" key="5">
    <source>
        <dbReference type="Proteomes" id="UP000522007"/>
    </source>
</evidence>
<dbReference type="AlphaFoldDB" id="A0A7X0T4V2"/>
<evidence type="ECO:0000313" key="3">
    <source>
        <dbReference type="EMBL" id="PDK42071.1"/>
    </source>
</evidence>
<comment type="caution">
    <text evidence="2">The sequence shown here is derived from an EMBL/GenBank/DDBJ whole genome shotgun (WGS) entry which is preliminary data.</text>
</comment>
<feature type="transmembrane region" description="Helical" evidence="1">
    <location>
        <begin position="121"/>
        <end position="142"/>
    </location>
</feature>
<keyword evidence="1" id="KW-0812">Transmembrane</keyword>
<evidence type="ECO:0000313" key="4">
    <source>
        <dbReference type="Proteomes" id="UP000219632"/>
    </source>
</evidence>
<dbReference type="RefSeq" id="WP_011701414.1">
    <property type="nucleotide sequence ID" value="NZ_CBCSAN010000001.1"/>
</dbReference>
<gene>
    <name evidence="3" type="ORF">AFZ32_04905</name>
    <name evidence="2" type="ORF">HB853_06625</name>
</gene>
<organism evidence="2 5">
    <name type="scientific">Listeria welshimeri</name>
    <dbReference type="NCBI Taxonomy" id="1643"/>
    <lineage>
        <taxon>Bacteria</taxon>
        <taxon>Bacillati</taxon>
        <taxon>Bacillota</taxon>
        <taxon>Bacilli</taxon>
        <taxon>Bacillales</taxon>
        <taxon>Listeriaceae</taxon>
        <taxon>Listeria</taxon>
    </lineage>
</organism>
<dbReference type="OMA" id="AKFFFSI"/>
<evidence type="ECO:0000256" key="1">
    <source>
        <dbReference type="SAM" id="Phobius"/>
    </source>
</evidence>
<name>A0A7X0T4V2_LISWE</name>
<reference evidence="3 4" key="1">
    <citation type="submission" date="2017-09" db="EMBL/GenBank/DDBJ databases">
        <title>Draft Genomes of 144 Listeria Monocytogenes isolates from foods.</title>
        <authorList>
            <person name="Wu C.H."/>
            <person name="Ng J."/>
            <person name="Kiang D."/>
            <person name="Chen C.-Y."/>
            <person name="Frink S."/>
            <person name="Lafrades M."/>
            <person name="Morales C."/>
            <person name="Park P."/>
            <person name="Zwick M."/>
        </authorList>
    </citation>
    <scope>NUCLEOTIDE SEQUENCE [LARGE SCALE GENOMIC DNA]</scope>
    <source>
        <strain evidence="3 4">CDPHFDLB-F14M01633.75-2</strain>
    </source>
</reference>
<dbReference type="EMBL" id="JAAROP010000004">
    <property type="protein sequence ID" value="MBC1322615.1"/>
    <property type="molecule type" value="Genomic_DNA"/>
</dbReference>
<sequence>MNKQDFLNELNQRLELLDPKERRELLSDYQEHFRNGIEAGKSEEQIVFDLGKPEEIAADILSERDIREEHVETDYYYVPRKNQNENRSMSKQILIGVGLFFLDICLIIPIMVSLWALVISLWTTVGAFILSPILLGVGLLFGEEIEVYQMFMSIGLVGLGLMLLFVVNILSSFTIKTTMAIIQWHKYAVKGGGKNA</sequence>
<keyword evidence="1" id="KW-1133">Transmembrane helix</keyword>
<dbReference type="EMBL" id="NYPG01000002">
    <property type="protein sequence ID" value="PDK42071.1"/>
    <property type="molecule type" value="Genomic_DNA"/>
</dbReference>